<evidence type="ECO:0000313" key="1">
    <source>
        <dbReference type="EMBL" id="MFL9884816.1"/>
    </source>
</evidence>
<sequence length="78" mass="8893">MASTPLRAKKVSRKGKTRDDAACQQALRLSIEQIARPYLQTPTIYTDRFVTSKSGWTIFEDFAWRLSCYAFIDQCGSP</sequence>
<comment type="caution">
    <text evidence="1">The sequence shown here is derived from an EMBL/GenBank/DDBJ whole genome shotgun (WGS) entry which is preliminary data.</text>
</comment>
<reference evidence="1 2" key="1">
    <citation type="journal article" date="2024" name="Chem. Sci.">
        <title>Discovery of megapolipeptins by genome mining of a Burkholderiales bacteria collection.</title>
        <authorList>
            <person name="Paulo B.S."/>
            <person name="Recchia M.J.J."/>
            <person name="Lee S."/>
            <person name="Fergusson C.H."/>
            <person name="Romanowski S.B."/>
            <person name="Hernandez A."/>
            <person name="Krull N."/>
            <person name="Liu D.Y."/>
            <person name="Cavanagh H."/>
            <person name="Bos A."/>
            <person name="Gray C.A."/>
            <person name="Murphy B.T."/>
            <person name="Linington R.G."/>
            <person name="Eustaquio A.S."/>
        </authorList>
    </citation>
    <scope>NUCLEOTIDE SEQUENCE [LARGE SCALE GENOMIC DNA]</scope>
    <source>
        <strain evidence="1 2">RL16-012-BIC-B</strain>
    </source>
</reference>
<accession>A0ABW8ZP86</accession>
<evidence type="ECO:0000313" key="2">
    <source>
        <dbReference type="Proteomes" id="UP001629249"/>
    </source>
</evidence>
<dbReference type="EMBL" id="JAQQFN010000012">
    <property type="protein sequence ID" value="MFL9884816.1"/>
    <property type="molecule type" value="Genomic_DNA"/>
</dbReference>
<name>A0ABW8ZP86_9BURK</name>
<organism evidence="1 2">
    <name type="scientific">Paraburkholderia agricolaris</name>
    <dbReference type="NCBI Taxonomy" id="2152888"/>
    <lineage>
        <taxon>Bacteria</taxon>
        <taxon>Pseudomonadati</taxon>
        <taxon>Pseudomonadota</taxon>
        <taxon>Betaproteobacteria</taxon>
        <taxon>Burkholderiales</taxon>
        <taxon>Burkholderiaceae</taxon>
        <taxon>Paraburkholderia</taxon>
    </lineage>
</organism>
<dbReference type="Proteomes" id="UP001629249">
    <property type="component" value="Unassembled WGS sequence"/>
</dbReference>
<keyword evidence="2" id="KW-1185">Reference proteome</keyword>
<gene>
    <name evidence="1" type="ORF">PQR66_17380</name>
</gene>
<protein>
    <submittedName>
        <fullName evidence="1">Uncharacterized protein</fullName>
    </submittedName>
</protein>
<dbReference type="RefSeq" id="WP_153135936.1">
    <property type="nucleotide sequence ID" value="NZ_JAQQFH010000073.1"/>
</dbReference>
<proteinExistence type="predicted"/>